<evidence type="ECO:0000313" key="6">
    <source>
        <dbReference type="Proteomes" id="UP001368500"/>
    </source>
</evidence>
<dbReference type="InterPro" id="IPR011711">
    <property type="entry name" value="GntR_C"/>
</dbReference>
<dbReference type="SMART" id="SM00895">
    <property type="entry name" value="FCD"/>
    <property type="match status" value="1"/>
</dbReference>
<reference evidence="5 6" key="1">
    <citation type="submission" date="2024-04" db="EMBL/GenBank/DDBJ databases">
        <title>Novel species of the genus Ideonella isolated from streams.</title>
        <authorList>
            <person name="Lu H."/>
        </authorList>
    </citation>
    <scope>NUCLEOTIDE SEQUENCE [LARGE SCALE GENOMIC DNA]</scope>
    <source>
        <strain evidence="5 6">BYS139W</strain>
    </source>
</reference>
<gene>
    <name evidence="5" type="ORF">AACH11_11420</name>
</gene>
<dbReference type="InterPro" id="IPR036390">
    <property type="entry name" value="WH_DNA-bd_sf"/>
</dbReference>
<protein>
    <submittedName>
        <fullName evidence="5">GntR family transcriptional regulator</fullName>
    </submittedName>
</protein>
<dbReference type="Pfam" id="PF07729">
    <property type="entry name" value="FCD"/>
    <property type="match status" value="1"/>
</dbReference>
<dbReference type="InterPro" id="IPR000524">
    <property type="entry name" value="Tscrpt_reg_HTH_GntR"/>
</dbReference>
<comment type="caution">
    <text evidence="5">The sequence shown here is derived from an EMBL/GenBank/DDBJ whole genome shotgun (WGS) entry which is preliminary data.</text>
</comment>
<dbReference type="Gene3D" id="1.20.120.530">
    <property type="entry name" value="GntR ligand-binding domain-like"/>
    <property type="match status" value="1"/>
</dbReference>
<evidence type="ECO:0000256" key="2">
    <source>
        <dbReference type="ARBA" id="ARBA00023125"/>
    </source>
</evidence>
<dbReference type="InterPro" id="IPR008920">
    <property type="entry name" value="TF_FadR/GntR_C"/>
</dbReference>
<organism evidence="5 6">
    <name type="scientific">Pseudaquabacterium rugosum</name>
    <dbReference type="NCBI Taxonomy" id="2984194"/>
    <lineage>
        <taxon>Bacteria</taxon>
        <taxon>Pseudomonadati</taxon>
        <taxon>Pseudomonadota</taxon>
        <taxon>Betaproteobacteria</taxon>
        <taxon>Burkholderiales</taxon>
        <taxon>Sphaerotilaceae</taxon>
        <taxon>Pseudaquabacterium</taxon>
    </lineage>
</organism>
<keyword evidence="1" id="KW-0805">Transcription regulation</keyword>
<dbReference type="InterPro" id="IPR036388">
    <property type="entry name" value="WH-like_DNA-bd_sf"/>
</dbReference>
<dbReference type="EMBL" id="JBBUTF010000009">
    <property type="protein sequence ID" value="MEK8026570.1"/>
    <property type="molecule type" value="Genomic_DNA"/>
</dbReference>
<proteinExistence type="predicted"/>
<dbReference type="SUPFAM" id="SSF46785">
    <property type="entry name" value="Winged helix' DNA-binding domain"/>
    <property type="match status" value="1"/>
</dbReference>
<dbReference type="Proteomes" id="UP001368500">
    <property type="component" value="Unassembled WGS sequence"/>
</dbReference>
<name>A0ABU9BCZ7_9BURK</name>
<evidence type="ECO:0000256" key="3">
    <source>
        <dbReference type="ARBA" id="ARBA00023163"/>
    </source>
</evidence>
<evidence type="ECO:0000259" key="4">
    <source>
        <dbReference type="PROSITE" id="PS50949"/>
    </source>
</evidence>
<evidence type="ECO:0000313" key="5">
    <source>
        <dbReference type="EMBL" id="MEK8026570.1"/>
    </source>
</evidence>
<dbReference type="Gene3D" id="1.10.10.10">
    <property type="entry name" value="Winged helix-like DNA-binding domain superfamily/Winged helix DNA-binding domain"/>
    <property type="match status" value="1"/>
</dbReference>
<keyword evidence="2" id="KW-0238">DNA-binding</keyword>
<dbReference type="PANTHER" id="PTHR43537">
    <property type="entry name" value="TRANSCRIPTIONAL REGULATOR, GNTR FAMILY"/>
    <property type="match status" value="1"/>
</dbReference>
<dbReference type="CDD" id="cd07377">
    <property type="entry name" value="WHTH_GntR"/>
    <property type="match status" value="1"/>
</dbReference>
<dbReference type="SUPFAM" id="SSF48008">
    <property type="entry name" value="GntR ligand-binding domain-like"/>
    <property type="match status" value="1"/>
</dbReference>
<dbReference type="RefSeq" id="WP_341374356.1">
    <property type="nucleotide sequence ID" value="NZ_JBBUTF010000009.1"/>
</dbReference>
<keyword evidence="3" id="KW-0804">Transcription</keyword>
<feature type="domain" description="HTH gntR-type" evidence="4">
    <location>
        <begin position="22"/>
        <end position="89"/>
    </location>
</feature>
<keyword evidence="6" id="KW-1185">Reference proteome</keyword>
<sequence>MARPSRTALPAADTAPGIAPAATRATSLTDELRNDLLDGVWRPGSKLAIEALAERYATSATPLREALNRLIADGLVERREQRGFAVAGISAADLEEITRTRCWLEETALRESIHHRDVAWEEGLVLALHRLQRTPRSASEAGYAFNPEWETMHRAFHRALISGCRSRWLLGFCEQLTDQHQRYRRLAASRSASQRPVLDEHRAICDAALAGQADEAVALLQGHYRRTAAVLLTDGGLFAAAPPRTGAADA</sequence>
<evidence type="ECO:0000256" key="1">
    <source>
        <dbReference type="ARBA" id="ARBA00023015"/>
    </source>
</evidence>
<dbReference type="PANTHER" id="PTHR43537:SF20">
    <property type="entry name" value="HTH-TYPE TRANSCRIPTIONAL REPRESSOR GLAR"/>
    <property type="match status" value="1"/>
</dbReference>
<dbReference type="PROSITE" id="PS50949">
    <property type="entry name" value="HTH_GNTR"/>
    <property type="match status" value="1"/>
</dbReference>
<dbReference type="SMART" id="SM00345">
    <property type="entry name" value="HTH_GNTR"/>
    <property type="match status" value="1"/>
</dbReference>
<accession>A0ABU9BCZ7</accession>
<dbReference type="Pfam" id="PF00392">
    <property type="entry name" value="GntR"/>
    <property type="match status" value="1"/>
</dbReference>